<evidence type="ECO:0000313" key="1">
    <source>
        <dbReference type="EMBL" id="RMZ71735.1"/>
    </source>
</evidence>
<keyword evidence="2" id="KW-1185">Reference proteome</keyword>
<dbReference type="AlphaFoldDB" id="A0A3M7MB38"/>
<gene>
    <name evidence="1" type="ORF">GMOD_00006879</name>
</gene>
<name>A0A3M7MB38_9PLEO</name>
<evidence type="ECO:0000313" key="2">
    <source>
        <dbReference type="Proteomes" id="UP000265663"/>
    </source>
</evidence>
<dbReference type="Proteomes" id="UP000265663">
    <property type="component" value="Unassembled WGS sequence"/>
</dbReference>
<accession>A0A3M7MB38</accession>
<dbReference type="EMBL" id="KE747827">
    <property type="protein sequence ID" value="RMZ71735.1"/>
    <property type="molecule type" value="Genomic_DNA"/>
</dbReference>
<proteinExistence type="predicted"/>
<sequence>MHDAEMKLAEAANHPPCTWVKVPVPPHSETPNMSIARGARSISSVARCLLILIFDSACAAFLSSPRQHSAARVHTLLHPPPSANRIHAPYFSIIYCLYSLPRAELRLPTLARQPIPKCCTPGLPLPSIHLYISHRPPPTTCPRLLLPPISSRLVRSSPTPDKRAVTTGERAIATLTAQPSCCYL</sequence>
<reference evidence="1 2" key="1">
    <citation type="journal article" date="2014" name="PLoS ONE">
        <title>De novo Genome Assembly of the Fungal Plant Pathogen Pyrenophora semeniperda.</title>
        <authorList>
            <person name="Soliai M.M."/>
            <person name="Meyer S.E."/>
            <person name="Udall J.A."/>
            <person name="Elzinga D.E."/>
            <person name="Hermansen R.A."/>
            <person name="Bodily P.M."/>
            <person name="Hart A.A."/>
            <person name="Coleman C.E."/>
        </authorList>
    </citation>
    <scope>NUCLEOTIDE SEQUENCE [LARGE SCALE GENOMIC DNA]</scope>
    <source>
        <strain evidence="1 2">CCB06</strain>
        <tissue evidence="1">Mycelium</tissue>
    </source>
</reference>
<organism evidence="1 2">
    <name type="scientific">Pyrenophora seminiperda CCB06</name>
    <dbReference type="NCBI Taxonomy" id="1302712"/>
    <lineage>
        <taxon>Eukaryota</taxon>
        <taxon>Fungi</taxon>
        <taxon>Dikarya</taxon>
        <taxon>Ascomycota</taxon>
        <taxon>Pezizomycotina</taxon>
        <taxon>Dothideomycetes</taxon>
        <taxon>Pleosporomycetidae</taxon>
        <taxon>Pleosporales</taxon>
        <taxon>Pleosporineae</taxon>
        <taxon>Pleosporaceae</taxon>
        <taxon>Pyrenophora</taxon>
    </lineage>
</organism>
<protein>
    <submittedName>
        <fullName evidence="1">Uncharacterized protein</fullName>
    </submittedName>
</protein>